<dbReference type="GO" id="GO:0016036">
    <property type="term" value="P:cellular response to phosphate starvation"/>
    <property type="evidence" value="ECO:0007669"/>
    <property type="project" value="TreeGrafter"/>
</dbReference>
<dbReference type="InterPro" id="IPR036097">
    <property type="entry name" value="HisK_dim/P_sf"/>
</dbReference>
<dbReference type="SUPFAM" id="SSF47384">
    <property type="entry name" value="Homodimeric domain of signal transducing histidine kinase"/>
    <property type="match status" value="1"/>
</dbReference>
<organism evidence="11 12">
    <name type="scientific">Schleiferilactobacillus perolens DSM 12744</name>
    <dbReference type="NCBI Taxonomy" id="1423792"/>
    <lineage>
        <taxon>Bacteria</taxon>
        <taxon>Bacillati</taxon>
        <taxon>Bacillota</taxon>
        <taxon>Bacilli</taxon>
        <taxon>Lactobacillales</taxon>
        <taxon>Lactobacillaceae</taxon>
        <taxon>Schleiferilactobacillus</taxon>
    </lineage>
</organism>
<keyword evidence="7" id="KW-0902">Two-component regulatory system</keyword>
<evidence type="ECO:0000256" key="5">
    <source>
        <dbReference type="ARBA" id="ARBA00022679"/>
    </source>
</evidence>
<evidence type="ECO:0000259" key="10">
    <source>
        <dbReference type="PROSITE" id="PS50109"/>
    </source>
</evidence>
<dbReference type="OrthoDB" id="9813151at2"/>
<evidence type="ECO:0000256" key="8">
    <source>
        <dbReference type="SAM" id="MobiDB-lite"/>
    </source>
</evidence>
<keyword evidence="6 11" id="KW-0418">Kinase</keyword>
<keyword evidence="4" id="KW-0597">Phosphoprotein</keyword>
<dbReference type="InterPro" id="IPR036890">
    <property type="entry name" value="HATPase_C_sf"/>
</dbReference>
<feature type="transmembrane region" description="Helical" evidence="9">
    <location>
        <begin position="168"/>
        <end position="190"/>
    </location>
</feature>
<dbReference type="GO" id="GO:0004721">
    <property type="term" value="F:phosphoprotein phosphatase activity"/>
    <property type="evidence" value="ECO:0007669"/>
    <property type="project" value="TreeGrafter"/>
</dbReference>
<keyword evidence="12" id="KW-1185">Reference proteome</keyword>
<comment type="caution">
    <text evidence="11">The sequence shown here is derived from an EMBL/GenBank/DDBJ whole genome shotgun (WGS) entry which is preliminary data.</text>
</comment>
<feature type="region of interest" description="Disordered" evidence="8">
    <location>
        <begin position="56"/>
        <end position="76"/>
    </location>
</feature>
<dbReference type="InterPro" id="IPR050351">
    <property type="entry name" value="BphY/WalK/GraS-like"/>
</dbReference>
<dbReference type="SUPFAM" id="SSF55874">
    <property type="entry name" value="ATPase domain of HSP90 chaperone/DNA topoisomerase II/histidine kinase"/>
    <property type="match status" value="1"/>
</dbReference>
<evidence type="ECO:0000256" key="3">
    <source>
        <dbReference type="ARBA" id="ARBA00012438"/>
    </source>
</evidence>
<dbReference type="EMBL" id="AZEC01000002">
    <property type="protein sequence ID" value="KRL14286.1"/>
    <property type="molecule type" value="Genomic_DNA"/>
</dbReference>
<comment type="subcellular location">
    <subcellularLocation>
        <location evidence="2">Membrane</location>
    </subcellularLocation>
</comment>
<sequence length="430" mass="47956">MRPNEGIRRQQRRLFWGEVLSFAVLFFTLGAVVFFLYQNSVYRRVDNALIRQEKLLQSSPGTPPGPLTPNRRPSGQNGAPFRTNLVVFDASGEIVNATDLGDRYYAYFQNLHLDKGSVGKEQTLTTSGGVFRTLLVKVSKDTLNPLYAGNYVLILQNVDAQLDGINSFLRVLVVTMIIFWLLALLFASFLSRRSMRPIIRSWQRQQDFVADAAHELRAPLAVIQSQQEHLLTKPRDTVMAQSEAIATTLAEATRLEHLTNDLLTMAKADSNALTTDLQAHNIKAWAASVLTPYPEIASAQQRAFDSTLNAAGEAIFDADQLHQLLVILLDNGFKYTSAGDSIWVVLDREKNTWTIKVGNSGPSIPDADKARIFDRFYRVDPSRNRDTGGSGLGLAIAHWIVQNHQGKMTVSDIHPQGVQFTVVLPLRPKK</sequence>
<gene>
    <name evidence="11" type="ORF">FD09_GL001455</name>
</gene>
<dbReference type="InterPro" id="IPR003661">
    <property type="entry name" value="HisK_dim/P_dom"/>
</dbReference>
<dbReference type="GO" id="GO:0005886">
    <property type="term" value="C:plasma membrane"/>
    <property type="evidence" value="ECO:0007669"/>
    <property type="project" value="TreeGrafter"/>
</dbReference>
<comment type="catalytic activity">
    <reaction evidence="1">
        <text>ATP + protein L-histidine = ADP + protein N-phospho-L-histidine.</text>
        <dbReference type="EC" id="2.7.13.3"/>
    </reaction>
</comment>
<dbReference type="PANTHER" id="PTHR45453:SF1">
    <property type="entry name" value="PHOSPHATE REGULON SENSOR PROTEIN PHOR"/>
    <property type="match status" value="1"/>
</dbReference>
<dbReference type="PROSITE" id="PS50109">
    <property type="entry name" value="HIS_KIN"/>
    <property type="match status" value="1"/>
</dbReference>
<feature type="domain" description="Histidine kinase" evidence="10">
    <location>
        <begin position="211"/>
        <end position="428"/>
    </location>
</feature>
<dbReference type="SMART" id="SM00388">
    <property type="entry name" value="HisKA"/>
    <property type="match status" value="1"/>
</dbReference>
<dbReference type="EC" id="2.7.13.3" evidence="3"/>
<keyword evidence="5" id="KW-0808">Transferase</keyword>
<evidence type="ECO:0000256" key="6">
    <source>
        <dbReference type="ARBA" id="ARBA00022777"/>
    </source>
</evidence>
<protein>
    <recommendedName>
        <fullName evidence="3">histidine kinase</fullName>
        <ecNumber evidence="3">2.7.13.3</ecNumber>
    </recommendedName>
</protein>
<dbReference type="AlphaFoldDB" id="A0A0R1N225"/>
<evidence type="ECO:0000313" key="12">
    <source>
        <dbReference type="Proteomes" id="UP000051330"/>
    </source>
</evidence>
<dbReference type="Proteomes" id="UP000051330">
    <property type="component" value="Unassembled WGS sequence"/>
</dbReference>
<keyword evidence="9" id="KW-0812">Transmembrane</keyword>
<evidence type="ECO:0000256" key="7">
    <source>
        <dbReference type="ARBA" id="ARBA00023012"/>
    </source>
</evidence>
<evidence type="ECO:0000256" key="4">
    <source>
        <dbReference type="ARBA" id="ARBA00022553"/>
    </source>
</evidence>
<dbReference type="Gene3D" id="3.30.565.10">
    <property type="entry name" value="Histidine kinase-like ATPase, C-terminal domain"/>
    <property type="match status" value="1"/>
</dbReference>
<dbReference type="InterPro" id="IPR004358">
    <property type="entry name" value="Sig_transdc_His_kin-like_C"/>
</dbReference>
<dbReference type="SMART" id="SM00387">
    <property type="entry name" value="HATPase_c"/>
    <property type="match status" value="1"/>
</dbReference>
<feature type="transmembrane region" description="Helical" evidence="9">
    <location>
        <begin position="14"/>
        <end position="37"/>
    </location>
</feature>
<dbReference type="STRING" id="1423792.FD09_GL001455"/>
<dbReference type="InterPro" id="IPR003594">
    <property type="entry name" value="HATPase_dom"/>
</dbReference>
<dbReference type="Gene3D" id="1.10.287.130">
    <property type="match status" value="1"/>
</dbReference>
<name>A0A0R1N225_9LACO</name>
<accession>A0A0R1N225</accession>
<dbReference type="PATRIC" id="fig|1423792.3.peg.1471"/>
<dbReference type="Pfam" id="PF02518">
    <property type="entry name" value="HATPase_c"/>
    <property type="match status" value="1"/>
</dbReference>
<evidence type="ECO:0000256" key="1">
    <source>
        <dbReference type="ARBA" id="ARBA00000085"/>
    </source>
</evidence>
<reference evidence="11 12" key="1">
    <citation type="journal article" date="2015" name="Genome Announc.">
        <title>Expanding the biotechnology potential of lactobacilli through comparative genomics of 213 strains and associated genera.</title>
        <authorList>
            <person name="Sun Z."/>
            <person name="Harris H.M."/>
            <person name="McCann A."/>
            <person name="Guo C."/>
            <person name="Argimon S."/>
            <person name="Zhang W."/>
            <person name="Yang X."/>
            <person name="Jeffery I.B."/>
            <person name="Cooney J.C."/>
            <person name="Kagawa T.F."/>
            <person name="Liu W."/>
            <person name="Song Y."/>
            <person name="Salvetti E."/>
            <person name="Wrobel A."/>
            <person name="Rasinkangas P."/>
            <person name="Parkhill J."/>
            <person name="Rea M.C."/>
            <person name="O'Sullivan O."/>
            <person name="Ritari J."/>
            <person name="Douillard F.P."/>
            <person name="Paul Ross R."/>
            <person name="Yang R."/>
            <person name="Briner A.E."/>
            <person name="Felis G.E."/>
            <person name="de Vos W.M."/>
            <person name="Barrangou R."/>
            <person name="Klaenhammer T.R."/>
            <person name="Caufield P.W."/>
            <person name="Cui Y."/>
            <person name="Zhang H."/>
            <person name="O'Toole P.W."/>
        </authorList>
    </citation>
    <scope>NUCLEOTIDE SEQUENCE [LARGE SCALE GENOMIC DNA]</scope>
    <source>
        <strain evidence="11 12">DSM 12744</strain>
    </source>
</reference>
<dbReference type="PRINTS" id="PR00344">
    <property type="entry name" value="BCTRLSENSOR"/>
</dbReference>
<keyword evidence="9" id="KW-1133">Transmembrane helix</keyword>
<keyword evidence="9" id="KW-0472">Membrane</keyword>
<evidence type="ECO:0000256" key="9">
    <source>
        <dbReference type="SAM" id="Phobius"/>
    </source>
</evidence>
<dbReference type="PANTHER" id="PTHR45453">
    <property type="entry name" value="PHOSPHATE REGULON SENSOR PROTEIN PHOR"/>
    <property type="match status" value="1"/>
</dbReference>
<dbReference type="GO" id="GO:0000155">
    <property type="term" value="F:phosphorelay sensor kinase activity"/>
    <property type="evidence" value="ECO:0007669"/>
    <property type="project" value="InterPro"/>
</dbReference>
<evidence type="ECO:0000313" key="11">
    <source>
        <dbReference type="EMBL" id="KRL14286.1"/>
    </source>
</evidence>
<dbReference type="InterPro" id="IPR005467">
    <property type="entry name" value="His_kinase_dom"/>
</dbReference>
<dbReference type="FunFam" id="3.30.565.10:FF:000006">
    <property type="entry name" value="Sensor histidine kinase WalK"/>
    <property type="match status" value="1"/>
</dbReference>
<dbReference type="Pfam" id="PF00512">
    <property type="entry name" value="HisKA"/>
    <property type="match status" value="1"/>
</dbReference>
<proteinExistence type="predicted"/>
<evidence type="ECO:0000256" key="2">
    <source>
        <dbReference type="ARBA" id="ARBA00004370"/>
    </source>
</evidence>
<dbReference type="CDD" id="cd00082">
    <property type="entry name" value="HisKA"/>
    <property type="match status" value="1"/>
</dbReference>